<evidence type="ECO:0000313" key="3">
    <source>
        <dbReference type="EMBL" id="XBV22810.1"/>
    </source>
</evidence>
<evidence type="ECO:0000256" key="1">
    <source>
        <dbReference type="ARBA" id="ARBA00023125"/>
    </source>
</evidence>
<sequence length="880" mass="94853">MSAPAGFGKTTLLVQWLGSDPAASRGDAAGVAWVSLDAADADVRQFLHDLVAAIQVSASEVGAEAVGLMDTDRGFVVEDVLAGLVNDLDAYAGSFVVALDDYHLADDPAVHEAVRFLLDHLPPRVTLAMTTRADPPLPLSRLRARGELVEFRAADLRFTVAEAEQFLNQVMGLGLGAELVEALEARTEGWAAGLQLAALSARGHSSGSAQTRGVEEFVEAFSGSNRFVLDYLVEEVLAAQPADVRSFLLDTSVLDRFTGSLCDAVTGRDDGTRMLELLDRGNLFLIPLDDERRWFRYHQLFADALQARLVGEEPDRVPQLHRAASEWLAKQGELTGAVDHARSAGDVEHTADLVELALPAARKDRQNALLREWLGCLPDDVVRRRPLLATFAGWSRLAEGDVDGVETWLDAAQTRLETAAPSYPAIGMSTAWLATAAREREREIAGLPAMIEVYRAAVAQARGDVEATVVRARRALELAGPEDHFPRGAAAGFVGLAAWAAGDLGTAVDTFTEAVASLKAAGMVADELGATVVLGNMWLARGRPLVARQLYERALDAAENRSGPALPTVGDLHVGLADVLREQGHLDAAAQHLDIARELGDVASLLENRHRWYAAMAGLLVAHGDLDGAADMLDRVEPLFLPGFYPDVRPVPAARARIRIAQDRLDEAADWARATQVSDPDAYLSEYDQLTLARLLIAQYRAGRARIDVAFGVLDRVLASAEAAHRDGSVIEARWLRALAYDAGGDRTQALDDLGKALTSGVPAGYRRLFLDEGTPAEDLLRVAAGRQDLPAAAEATTLLDALRRMRGEASARPVGPDSLSEREIEVLRLLATDLTGPEISSRLFLSINTFRTHTRHIFTKLDVTTRRAAVTRAGDLGLL</sequence>
<dbReference type="SUPFAM" id="SSF46894">
    <property type="entry name" value="C-terminal effector domain of the bipartite response regulators"/>
    <property type="match status" value="1"/>
</dbReference>
<protein>
    <submittedName>
        <fullName evidence="3">LuxR C-terminal-related transcriptional regulator</fullName>
    </submittedName>
</protein>
<dbReference type="RefSeq" id="WP_350275649.1">
    <property type="nucleotide sequence ID" value="NZ_CP158165.1"/>
</dbReference>
<dbReference type="InterPro" id="IPR027417">
    <property type="entry name" value="P-loop_NTPase"/>
</dbReference>
<proteinExistence type="predicted"/>
<dbReference type="InterPro" id="IPR041617">
    <property type="entry name" value="TPR_MalT"/>
</dbReference>
<keyword evidence="1" id="KW-0238">DNA-binding</keyword>
<name>A0AAU7T849_9ACTN</name>
<dbReference type="PANTHER" id="PTHR43214">
    <property type="entry name" value="TWO-COMPONENT RESPONSE REGULATOR"/>
    <property type="match status" value="1"/>
</dbReference>
<dbReference type="Pfam" id="PF00196">
    <property type="entry name" value="GerE"/>
    <property type="match status" value="1"/>
</dbReference>
<dbReference type="Pfam" id="PF17874">
    <property type="entry name" value="TPR_MalT"/>
    <property type="match status" value="1"/>
</dbReference>
<dbReference type="InterPro" id="IPR016032">
    <property type="entry name" value="Sig_transdc_resp-reg_C-effctor"/>
</dbReference>
<dbReference type="GO" id="GO:0006355">
    <property type="term" value="P:regulation of DNA-templated transcription"/>
    <property type="evidence" value="ECO:0007669"/>
    <property type="project" value="InterPro"/>
</dbReference>
<dbReference type="AlphaFoldDB" id="A0AAU7T849"/>
<organism evidence="3">
    <name type="scientific">Kribbella sp. HUAS MG21</name>
    <dbReference type="NCBI Taxonomy" id="3160966"/>
    <lineage>
        <taxon>Bacteria</taxon>
        <taxon>Bacillati</taxon>
        <taxon>Actinomycetota</taxon>
        <taxon>Actinomycetes</taxon>
        <taxon>Propionibacteriales</taxon>
        <taxon>Kribbellaceae</taxon>
        <taxon>Kribbella</taxon>
    </lineage>
</organism>
<dbReference type="PROSITE" id="PS50043">
    <property type="entry name" value="HTH_LUXR_2"/>
    <property type="match status" value="1"/>
</dbReference>
<evidence type="ECO:0000259" key="2">
    <source>
        <dbReference type="PROSITE" id="PS50043"/>
    </source>
</evidence>
<dbReference type="CDD" id="cd06170">
    <property type="entry name" value="LuxR_C_like"/>
    <property type="match status" value="1"/>
</dbReference>
<dbReference type="Pfam" id="PF25873">
    <property type="entry name" value="WHD_MalT"/>
    <property type="match status" value="1"/>
</dbReference>
<feature type="domain" description="HTH luxR-type" evidence="2">
    <location>
        <begin position="813"/>
        <end position="878"/>
    </location>
</feature>
<dbReference type="SUPFAM" id="SSF52540">
    <property type="entry name" value="P-loop containing nucleoside triphosphate hydrolases"/>
    <property type="match status" value="1"/>
</dbReference>
<gene>
    <name evidence="3" type="ORF">ABN611_30125</name>
</gene>
<dbReference type="InterPro" id="IPR011990">
    <property type="entry name" value="TPR-like_helical_dom_sf"/>
</dbReference>
<reference evidence="3" key="1">
    <citation type="submission" date="2024-06" db="EMBL/GenBank/DDBJ databases">
        <title>Kribbella sp. strain HUAS MG21 genome sequences.</title>
        <authorList>
            <person name="Mo P."/>
        </authorList>
    </citation>
    <scope>NUCLEOTIDE SEQUENCE</scope>
    <source>
        <strain evidence="3">HUAS MG21</strain>
    </source>
</reference>
<dbReference type="Gene3D" id="1.10.10.10">
    <property type="entry name" value="Winged helix-like DNA-binding domain superfamily/Winged helix DNA-binding domain"/>
    <property type="match status" value="1"/>
</dbReference>
<dbReference type="InterPro" id="IPR036388">
    <property type="entry name" value="WH-like_DNA-bd_sf"/>
</dbReference>
<dbReference type="Gene3D" id="1.25.40.10">
    <property type="entry name" value="Tetratricopeptide repeat domain"/>
    <property type="match status" value="1"/>
</dbReference>
<dbReference type="SMART" id="SM00421">
    <property type="entry name" value="HTH_LUXR"/>
    <property type="match status" value="1"/>
</dbReference>
<dbReference type="InterPro" id="IPR039420">
    <property type="entry name" value="WalR-like"/>
</dbReference>
<dbReference type="SUPFAM" id="SSF48452">
    <property type="entry name" value="TPR-like"/>
    <property type="match status" value="1"/>
</dbReference>
<dbReference type="InterPro" id="IPR000792">
    <property type="entry name" value="Tscrpt_reg_LuxR_C"/>
</dbReference>
<accession>A0AAU7T849</accession>
<dbReference type="EMBL" id="CP158165">
    <property type="protein sequence ID" value="XBV22810.1"/>
    <property type="molecule type" value="Genomic_DNA"/>
</dbReference>
<dbReference type="PRINTS" id="PR00038">
    <property type="entry name" value="HTHLUXR"/>
</dbReference>
<dbReference type="GO" id="GO:0003677">
    <property type="term" value="F:DNA binding"/>
    <property type="evidence" value="ECO:0007669"/>
    <property type="project" value="UniProtKB-KW"/>
</dbReference>
<dbReference type="PANTHER" id="PTHR43214:SF43">
    <property type="entry name" value="TWO-COMPONENT RESPONSE REGULATOR"/>
    <property type="match status" value="1"/>
</dbReference>
<dbReference type="InterPro" id="IPR059106">
    <property type="entry name" value="WHD_MalT"/>
</dbReference>